<dbReference type="OrthoDB" id="167718at2759"/>
<name>C4JE45_UNCRE</name>
<dbReference type="GO" id="GO:0003723">
    <property type="term" value="F:RNA binding"/>
    <property type="evidence" value="ECO:0007669"/>
    <property type="project" value="UniProtKB-UniRule"/>
</dbReference>
<evidence type="ECO:0000259" key="3">
    <source>
        <dbReference type="PROSITE" id="PS50102"/>
    </source>
</evidence>
<protein>
    <recommendedName>
        <fullName evidence="3">RRM domain-containing protein</fullName>
    </recommendedName>
</protein>
<feature type="domain" description="RRM" evidence="3">
    <location>
        <begin position="184"/>
        <end position="266"/>
    </location>
</feature>
<evidence type="ECO:0000256" key="1">
    <source>
        <dbReference type="PROSITE-ProRule" id="PRU00176"/>
    </source>
</evidence>
<dbReference type="EMBL" id="CH476615">
    <property type="protein sequence ID" value="EEP75623.1"/>
    <property type="molecule type" value="Genomic_DNA"/>
</dbReference>
<reference evidence="5" key="1">
    <citation type="journal article" date="2009" name="Genome Res.">
        <title>Comparative genomic analyses of the human fungal pathogens Coccidioides and their relatives.</title>
        <authorList>
            <person name="Sharpton T.J."/>
            <person name="Stajich J.E."/>
            <person name="Rounsley S.D."/>
            <person name="Gardner M.J."/>
            <person name="Wortman J.R."/>
            <person name="Jordar V.S."/>
            <person name="Maiti R."/>
            <person name="Kodira C.D."/>
            <person name="Neafsey D.E."/>
            <person name="Zeng Q."/>
            <person name="Hung C.-Y."/>
            <person name="McMahan C."/>
            <person name="Muszewska A."/>
            <person name="Grynberg M."/>
            <person name="Mandel M.A."/>
            <person name="Kellner E.M."/>
            <person name="Barker B.M."/>
            <person name="Galgiani J.N."/>
            <person name="Orbach M.J."/>
            <person name="Kirkland T.N."/>
            <person name="Cole G.T."/>
            <person name="Henn M.R."/>
            <person name="Birren B.W."/>
            <person name="Taylor J.W."/>
        </authorList>
    </citation>
    <scope>NUCLEOTIDE SEQUENCE [LARGE SCALE GENOMIC DNA]</scope>
    <source>
        <strain evidence="5">UAMH 1704</strain>
    </source>
</reference>
<dbReference type="GeneID" id="8437267"/>
<dbReference type="SUPFAM" id="SSF54928">
    <property type="entry name" value="RNA-binding domain, RBD"/>
    <property type="match status" value="1"/>
</dbReference>
<dbReference type="OMA" id="IKAHFAS"/>
<dbReference type="CDD" id="cd12400">
    <property type="entry name" value="RRM_Nop6"/>
    <property type="match status" value="1"/>
</dbReference>
<dbReference type="eggNOG" id="KOG0118">
    <property type="taxonomic scope" value="Eukaryota"/>
</dbReference>
<dbReference type="PROSITE" id="PS50102">
    <property type="entry name" value="RRM"/>
    <property type="match status" value="1"/>
</dbReference>
<dbReference type="HOGENOM" id="CLU_037639_3_0_1"/>
<dbReference type="Pfam" id="PF00076">
    <property type="entry name" value="RRM_1"/>
    <property type="match status" value="1"/>
</dbReference>
<dbReference type="SMART" id="SM00360">
    <property type="entry name" value="RRM"/>
    <property type="match status" value="1"/>
</dbReference>
<dbReference type="InParanoid" id="C4JE45"/>
<proteinExistence type="predicted"/>
<feature type="compositionally biased region" description="Basic and acidic residues" evidence="2">
    <location>
        <begin position="1"/>
        <end position="10"/>
    </location>
</feature>
<feature type="compositionally biased region" description="Polar residues" evidence="2">
    <location>
        <begin position="151"/>
        <end position="161"/>
    </location>
</feature>
<feature type="compositionally biased region" description="Basic and acidic residues" evidence="2">
    <location>
        <begin position="81"/>
        <end position="93"/>
    </location>
</feature>
<feature type="compositionally biased region" description="Basic and acidic residues" evidence="2">
    <location>
        <begin position="272"/>
        <end position="310"/>
    </location>
</feature>
<dbReference type="Proteomes" id="UP000002058">
    <property type="component" value="Unassembled WGS sequence"/>
</dbReference>
<dbReference type="InterPro" id="IPR034228">
    <property type="entry name" value="Nop6_RRM"/>
</dbReference>
<feature type="compositionally biased region" description="Basic and acidic residues" evidence="2">
    <location>
        <begin position="166"/>
        <end position="175"/>
    </location>
</feature>
<dbReference type="FunFam" id="3.30.70.330:FF:000376">
    <property type="entry name" value="Putative RNA binding protein"/>
    <property type="match status" value="1"/>
</dbReference>
<feature type="compositionally biased region" description="Polar residues" evidence="2">
    <location>
        <begin position="94"/>
        <end position="104"/>
    </location>
</feature>
<dbReference type="InterPro" id="IPR000504">
    <property type="entry name" value="RRM_dom"/>
</dbReference>
<evidence type="ECO:0000313" key="4">
    <source>
        <dbReference type="EMBL" id="EEP75623.1"/>
    </source>
</evidence>
<gene>
    <name evidence="4" type="ORF">UREG_00469</name>
</gene>
<feature type="compositionally biased region" description="Basic and acidic residues" evidence="2">
    <location>
        <begin position="18"/>
        <end position="46"/>
    </location>
</feature>
<feature type="region of interest" description="Disordered" evidence="2">
    <location>
        <begin position="262"/>
        <end position="339"/>
    </location>
</feature>
<keyword evidence="5" id="KW-1185">Reference proteome</keyword>
<feature type="compositionally biased region" description="Basic and acidic residues" evidence="2">
    <location>
        <begin position="55"/>
        <end position="72"/>
    </location>
</feature>
<evidence type="ECO:0000256" key="2">
    <source>
        <dbReference type="SAM" id="MobiDB-lite"/>
    </source>
</evidence>
<dbReference type="Gene3D" id="3.30.70.330">
    <property type="match status" value="1"/>
</dbReference>
<evidence type="ECO:0000313" key="5">
    <source>
        <dbReference type="Proteomes" id="UP000002058"/>
    </source>
</evidence>
<accession>C4JE45</accession>
<feature type="compositionally biased region" description="Basic and acidic residues" evidence="2">
    <location>
        <begin position="106"/>
        <end position="125"/>
    </location>
</feature>
<dbReference type="VEuPathDB" id="FungiDB:UREG_00469"/>
<dbReference type="KEGG" id="ure:UREG_00469"/>
<sequence length="339" mass="38689">MGDKRKRSEAVEDAVEVADVKKLKKSAGDKTKKESKKEKKLSRDEAAEQNGITDAELKSDKKSEKKTKDKKDKKEKKDKKKEKQERKVVEDGTTHNGVEATTNGEAENKEEKKEKKDKKKQERKEKKEKKEKKRAKANGCEEVKPEEPNPTEATSNGQDEQPQGEDAQHEGDDHIHPDQKQARFVVFISNLPYSANHETVSKHFAKLQPIHIRVPTERDGKKARGFAFVEFGNYDRMKTCLKLYHHTMFDDGKSPARKIGIELTAGGGGSKSETRKARIEEKNKKLNEERARAVKEAAKRKRVEEKKKEAGQQNDETGNDGAEEAPYGDLHPSRRFWFQ</sequence>
<dbReference type="RefSeq" id="XP_002540956.1">
    <property type="nucleotide sequence ID" value="XM_002540910.1"/>
</dbReference>
<feature type="compositionally biased region" description="Basic residues" evidence="2">
    <location>
        <begin position="126"/>
        <end position="136"/>
    </location>
</feature>
<feature type="region of interest" description="Disordered" evidence="2">
    <location>
        <begin position="1"/>
        <end position="175"/>
    </location>
</feature>
<organism evidence="4 5">
    <name type="scientific">Uncinocarpus reesii (strain UAMH 1704)</name>
    <dbReference type="NCBI Taxonomy" id="336963"/>
    <lineage>
        <taxon>Eukaryota</taxon>
        <taxon>Fungi</taxon>
        <taxon>Dikarya</taxon>
        <taxon>Ascomycota</taxon>
        <taxon>Pezizomycotina</taxon>
        <taxon>Eurotiomycetes</taxon>
        <taxon>Eurotiomycetidae</taxon>
        <taxon>Onygenales</taxon>
        <taxon>Onygenaceae</taxon>
        <taxon>Uncinocarpus</taxon>
    </lineage>
</organism>
<dbReference type="AlphaFoldDB" id="C4JE45"/>
<keyword evidence="1" id="KW-0694">RNA-binding</keyword>
<dbReference type="InterPro" id="IPR035979">
    <property type="entry name" value="RBD_domain_sf"/>
</dbReference>
<dbReference type="STRING" id="336963.C4JE45"/>
<dbReference type="InterPro" id="IPR012677">
    <property type="entry name" value="Nucleotide-bd_a/b_plait_sf"/>
</dbReference>